<dbReference type="FunFam" id="3.40.630.30:FF:000049">
    <property type="entry name" value="Amino-acid acetyltransferase, mitochondrial"/>
    <property type="match status" value="1"/>
</dbReference>
<dbReference type="GO" id="GO:0005759">
    <property type="term" value="C:mitochondrial matrix"/>
    <property type="evidence" value="ECO:0007669"/>
    <property type="project" value="TreeGrafter"/>
</dbReference>
<dbReference type="EMBL" id="NRSZ01000996">
    <property type="protein sequence ID" value="PNY23962.1"/>
    <property type="molecule type" value="Genomic_DNA"/>
</dbReference>
<keyword evidence="11 15" id="KW-0012">Acyltransferase</keyword>
<evidence type="ECO:0000256" key="5">
    <source>
        <dbReference type="ARBA" id="ARBA00012697"/>
    </source>
</evidence>
<dbReference type="Proteomes" id="UP000236621">
    <property type="component" value="Unassembled WGS sequence"/>
</dbReference>
<dbReference type="GO" id="GO:0006526">
    <property type="term" value="P:L-arginine biosynthetic process"/>
    <property type="evidence" value="ECO:0007669"/>
    <property type="project" value="UniProtKB-UniPathway"/>
</dbReference>
<comment type="catalytic activity">
    <reaction evidence="14 15">
        <text>L-glutamate + acetyl-CoA = N-acetyl-L-glutamate + CoA + H(+)</text>
        <dbReference type="Rhea" id="RHEA:24292"/>
        <dbReference type="ChEBI" id="CHEBI:15378"/>
        <dbReference type="ChEBI" id="CHEBI:29985"/>
        <dbReference type="ChEBI" id="CHEBI:44337"/>
        <dbReference type="ChEBI" id="CHEBI:57287"/>
        <dbReference type="ChEBI" id="CHEBI:57288"/>
        <dbReference type="EC" id="2.3.1.1"/>
    </reaction>
</comment>
<evidence type="ECO:0000256" key="3">
    <source>
        <dbReference type="ARBA" id="ARBA00004925"/>
    </source>
</evidence>
<dbReference type="AlphaFoldDB" id="A0A2K3Q8S8"/>
<evidence type="ECO:0000256" key="12">
    <source>
        <dbReference type="ARBA" id="ARBA00030346"/>
    </source>
</evidence>
<evidence type="ECO:0000313" key="18">
    <source>
        <dbReference type="Proteomes" id="UP000236621"/>
    </source>
</evidence>
<dbReference type="InterPro" id="IPR011190">
    <property type="entry name" value="GlcNAc_Synth_fun"/>
</dbReference>
<dbReference type="EMBL" id="NRSZ01000996">
    <property type="protein sequence ID" value="PNY23963.1"/>
    <property type="molecule type" value="Genomic_DNA"/>
</dbReference>
<sequence length="672" mass="73328">MTWACLETKASGWGHGLSVTFKVRLLGDSPLARPHLRHESLPTKHHGSPAATAPITVTGAARRHMSTPSATRAKKLALDRDVLVSVLEASATRRDAKGYLQKYASKKLKPRPMPEAPQFVQGVVQDERQQPASKEPTNVAIVKLRVSQQLPQDTLNGIAKTLSQLRVLGLLAVVIVDCGIDGSRQACEDEALRLCEAVDSSFGQPGAKLAGNIFVRRASKDASALSPIFSDGMRVDDQGLLDRALQHGMIIVVPSVARRDDLSSPQPADAHETVLSLTKYLTGMQFEAPDVDGVSHGTGETRPRRLASVERVILLDPLGGTPMSGQPNVSHRFINLEQEYSTLIKHLMAPQGSSVSETGQTKLPGPTHAANLSLVKDALSLLPPSSSALITTPLAAANTKPNVAPDPSETAPGLSSFGFDQMVTTRRQRNPLLHNLLTDRPVYSPSLPLQRIQDGTHGCLRTADSSAATLVKRGMPVTIYPDPRVSPWRPPKPGSPRLRLTDTCIDLPRLMYLIEDSFDRKLDVKDYLDRVNDNLAGIIIAGEYEGGAILTWERPGHVDAQEAHGGGRLVPYLDKFAVLKSRQGSDGVADIVFNAMVQDCFPDGVCWRSRKDNPVNKWYFERSAGTSKLFDSNWTMFWTTLGLGSRHPTLRDYETVCRGVQPSWADDRHILD</sequence>
<keyword evidence="10 15" id="KW-0496">Mitochondrion</keyword>
<evidence type="ECO:0000256" key="11">
    <source>
        <dbReference type="ARBA" id="ARBA00023315"/>
    </source>
</evidence>
<comment type="pathway">
    <text evidence="3 15">Amino-acid biosynthesis; L-arginine biosynthesis; N(2)-acetyl-L-ornithine from L-glutamate: step 1/4.</text>
</comment>
<evidence type="ECO:0000256" key="9">
    <source>
        <dbReference type="ARBA" id="ARBA00022946"/>
    </source>
</evidence>
<comment type="function">
    <text evidence="1 15">N-acetylglutamate synthase involved in arginine biosynthesis.</text>
</comment>
<evidence type="ECO:0000256" key="13">
    <source>
        <dbReference type="ARBA" id="ARBA00033251"/>
    </source>
</evidence>
<evidence type="ECO:0000256" key="8">
    <source>
        <dbReference type="ARBA" id="ARBA00022679"/>
    </source>
</evidence>
<dbReference type="STRING" id="45235.A0A2K3Q8S8"/>
<dbReference type="PANTHER" id="PTHR23342">
    <property type="entry name" value="N-ACETYLGLUTAMATE SYNTHASE"/>
    <property type="match status" value="1"/>
</dbReference>
<feature type="domain" description="N-acetyltransferase" evidence="16">
    <location>
        <begin position="494"/>
        <end position="662"/>
    </location>
</feature>
<evidence type="ECO:0000256" key="14">
    <source>
        <dbReference type="ARBA" id="ARBA00048372"/>
    </source>
</evidence>
<evidence type="ECO:0000256" key="15">
    <source>
        <dbReference type="PIRNR" id="PIRNR007892"/>
    </source>
</evidence>
<dbReference type="UniPathway" id="UPA00068">
    <property type="reaction ID" value="UER00106"/>
</dbReference>
<evidence type="ECO:0000313" key="17">
    <source>
        <dbReference type="EMBL" id="PNY23962.1"/>
    </source>
</evidence>
<keyword evidence="8 15" id="KW-0808">Transferase</keyword>
<evidence type="ECO:0000256" key="6">
    <source>
        <dbReference type="ARBA" id="ARBA00018802"/>
    </source>
</evidence>
<keyword evidence="7 15" id="KW-0028">Amino-acid biosynthesis</keyword>
<gene>
    <name evidence="17" type="ORF">TCAP_06089</name>
</gene>
<dbReference type="EC" id="2.3.1.1" evidence="5 15"/>
<evidence type="ECO:0000256" key="7">
    <source>
        <dbReference type="ARBA" id="ARBA00022605"/>
    </source>
</evidence>
<accession>A0A2K3Q8S8</accession>
<dbReference type="PANTHER" id="PTHR23342:SF4">
    <property type="entry name" value="AMINO-ACID ACETYLTRANSFERASE, MITOCHONDRIAL"/>
    <property type="match status" value="1"/>
</dbReference>
<comment type="caution">
    <text evidence="17">The sequence shown here is derived from an EMBL/GenBank/DDBJ whole genome shotgun (WGS) entry which is preliminary data.</text>
</comment>
<evidence type="ECO:0000256" key="2">
    <source>
        <dbReference type="ARBA" id="ARBA00004173"/>
    </source>
</evidence>
<dbReference type="GO" id="GO:0006592">
    <property type="term" value="P:ornithine biosynthetic process"/>
    <property type="evidence" value="ECO:0007669"/>
    <property type="project" value="TreeGrafter"/>
</dbReference>
<evidence type="ECO:0000256" key="4">
    <source>
        <dbReference type="ARBA" id="ARBA00008694"/>
    </source>
</evidence>
<dbReference type="Gene3D" id="3.40.630.30">
    <property type="match status" value="1"/>
</dbReference>
<evidence type="ECO:0000259" key="16">
    <source>
        <dbReference type="PROSITE" id="PS51731"/>
    </source>
</evidence>
<keyword evidence="9" id="KW-0809">Transit peptide</keyword>
<proteinExistence type="inferred from homology"/>
<evidence type="ECO:0000256" key="10">
    <source>
        <dbReference type="ARBA" id="ARBA00023128"/>
    </source>
</evidence>
<comment type="similarity">
    <text evidence="4 15">Belongs to the acetyltransferase family.</text>
</comment>
<name>A0A2K3Q8S8_9HYPO</name>
<comment type="subcellular location">
    <subcellularLocation>
        <location evidence="2 15">Mitochondrion</location>
    </subcellularLocation>
</comment>
<organism evidence="17 18">
    <name type="scientific">Tolypocladium capitatum</name>
    <dbReference type="NCBI Taxonomy" id="45235"/>
    <lineage>
        <taxon>Eukaryota</taxon>
        <taxon>Fungi</taxon>
        <taxon>Dikarya</taxon>
        <taxon>Ascomycota</taxon>
        <taxon>Pezizomycotina</taxon>
        <taxon>Sordariomycetes</taxon>
        <taxon>Hypocreomycetidae</taxon>
        <taxon>Hypocreales</taxon>
        <taxon>Ophiocordycipitaceae</taxon>
        <taxon>Tolypocladium</taxon>
    </lineage>
</organism>
<keyword evidence="18" id="KW-1185">Reference proteome</keyword>
<protein>
    <recommendedName>
        <fullName evidence="6 15">Amino-acid acetyltransferase, mitochondrial</fullName>
        <ecNumber evidence="5 15">2.3.1.1</ecNumber>
    </recommendedName>
    <alternativeName>
        <fullName evidence="12 15">Glutamate N-acetyltransferase</fullName>
    </alternativeName>
    <alternativeName>
        <fullName evidence="13 15">N-acetylglutamate synthase</fullName>
    </alternativeName>
</protein>
<dbReference type="OrthoDB" id="5585968at2759"/>
<dbReference type="PROSITE" id="PS51731">
    <property type="entry name" value="GNAT_NAGS"/>
    <property type="match status" value="1"/>
</dbReference>
<evidence type="ECO:0000256" key="1">
    <source>
        <dbReference type="ARBA" id="ARBA00002294"/>
    </source>
</evidence>
<dbReference type="Pfam" id="PF04768">
    <property type="entry name" value="NAT"/>
    <property type="match status" value="1"/>
</dbReference>
<dbReference type="PIRSF" id="PIRSF007892">
    <property type="entry name" value="NAGS_fungal"/>
    <property type="match status" value="1"/>
</dbReference>
<reference evidence="17 18" key="1">
    <citation type="submission" date="2017-08" db="EMBL/GenBank/DDBJ databases">
        <title>Harnessing the power of phylogenomics to disentangle the directionality and signatures of interkingdom host jumping in the parasitic fungal genus Tolypocladium.</title>
        <authorList>
            <person name="Quandt C.A."/>
            <person name="Patterson W."/>
            <person name="Spatafora J.W."/>
        </authorList>
    </citation>
    <scope>NUCLEOTIDE SEQUENCE [LARGE SCALE GENOMIC DNA]</scope>
    <source>
        <strain evidence="17 18">CBS 113982</strain>
    </source>
</reference>
<dbReference type="InterPro" id="IPR006855">
    <property type="entry name" value="Vertebrate-like_GNAT_dom"/>
</dbReference>
<dbReference type="GO" id="GO:0004042">
    <property type="term" value="F:L-glutamate N-acetyltransferase activity"/>
    <property type="evidence" value="ECO:0007669"/>
    <property type="project" value="InterPro"/>
</dbReference>